<dbReference type="AlphaFoldDB" id="A0A1M7ZD64"/>
<accession>A0A1M7ZD64</accession>
<evidence type="ECO:0000256" key="6">
    <source>
        <dbReference type="SAM" id="Phobius"/>
    </source>
</evidence>
<evidence type="ECO:0000259" key="8">
    <source>
        <dbReference type="Pfam" id="PF12704"/>
    </source>
</evidence>
<feature type="transmembrane region" description="Helical" evidence="6">
    <location>
        <begin position="415"/>
        <end position="435"/>
    </location>
</feature>
<feature type="domain" description="ABC3 transporter permease C-terminal" evidence="7">
    <location>
        <begin position="281"/>
        <end position="394"/>
    </location>
</feature>
<evidence type="ECO:0000256" key="3">
    <source>
        <dbReference type="ARBA" id="ARBA00022692"/>
    </source>
</evidence>
<dbReference type="InterPro" id="IPR003838">
    <property type="entry name" value="ABC3_permease_C"/>
</dbReference>
<feature type="domain" description="MacB-like periplasmic core" evidence="8">
    <location>
        <begin position="18"/>
        <end position="236"/>
    </location>
</feature>
<dbReference type="InterPro" id="IPR025857">
    <property type="entry name" value="MacB_PCD"/>
</dbReference>
<feature type="transmembrane region" description="Helical" evidence="6">
    <location>
        <begin position="275"/>
        <end position="302"/>
    </location>
</feature>
<feature type="transmembrane region" description="Helical" evidence="6">
    <location>
        <begin position="368"/>
        <end position="395"/>
    </location>
</feature>
<name>A0A1M7ZD64_9BACT</name>
<comment type="subcellular location">
    <subcellularLocation>
        <location evidence="1">Cell membrane</location>
        <topology evidence="1">Multi-pass membrane protein</topology>
    </subcellularLocation>
</comment>
<evidence type="ECO:0000256" key="1">
    <source>
        <dbReference type="ARBA" id="ARBA00004651"/>
    </source>
</evidence>
<dbReference type="GO" id="GO:0005886">
    <property type="term" value="C:plasma membrane"/>
    <property type="evidence" value="ECO:0007669"/>
    <property type="project" value="UniProtKB-SubCell"/>
</dbReference>
<dbReference type="EMBL" id="FRXN01000003">
    <property type="protein sequence ID" value="SHO62762.1"/>
    <property type="molecule type" value="Genomic_DNA"/>
</dbReference>
<dbReference type="Proteomes" id="UP000184609">
    <property type="component" value="Unassembled WGS sequence"/>
</dbReference>
<keyword evidence="3 6" id="KW-0812">Transmembrane</keyword>
<evidence type="ECO:0000256" key="4">
    <source>
        <dbReference type="ARBA" id="ARBA00022989"/>
    </source>
</evidence>
<keyword evidence="2" id="KW-1003">Cell membrane</keyword>
<keyword evidence="4 6" id="KW-1133">Transmembrane helix</keyword>
<dbReference type="GO" id="GO:0022857">
    <property type="term" value="F:transmembrane transporter activity"/>
    <property type="evidence" value="ECO:0007669"/>
    <property type="project" value="TreeGrafter"/>
</dbReference>
<evidence type="ECO:0000313" key="9">
    <source>
        <dbReference type="EMBL" id="SHO62762.1"/>
    </source>
</evidence>
<feature type="transmembrane region" description="Helical" evidence="6">
    <location>
        <begin position="707"/>
        <end position="727"/>
    </location>
</feature>
<dbReference type="Pfam" id="PF02687">
    <property type="entry name" value="FtsX"/>
    <property type="match status" value="2"/>
</dbReference>
<reference evidence="10" key="1">
    <citation type="submission" date="2016-12" db="EMBL/GenBank/DDBJ databases">
        <authorList>
            <person name="Varghese N."/>
            <person name="Submissions S."/>
        </authorList>
    </citation>
    <scope>NUCLEOTIDE SEQUENCE [LARGE SCALE GENOMIC DNA]</scope>
    <source>
        <strain evidence="10">DSM 25035</strain>
    </source>
</reference>
<dbReference type="OrthoDB" id="5933722at2"/>
<feature type="transmembrane region" description="Helical" evidence="6">
    <location>
        <begin position="655"/>
        <end position="674"/>
    </location>
</feature>
<protein>
    <submittedName>
        <fullName evidence="9">Putative ABC transport system permease protein</fullName>
    </submittedName>
</protein>
<feature type="transmembrane region" description="Helical" evidence="6">
    <location>
        <begin position="322"/>
        <end position="348"/>
    </location>
</feature>
<feature type="transmembrane region" description="Helical" evidence="6">
    <location>
        <begin position="20"/>
        <end position="39"/>
    </location>
</feature>
<feature type="transmembrane region" description="Helical" evidence="6">
    <location>
        <begin position="739"/>
        <end position="759"/>
    </location>
</feature>
<dbReference type="RefSeq" id="WP_073571950.1">
    <property type="nucleotide sequence ID" value="NZ_FRXN01000003.1"/>
</dbReference>
<sequence length="778" mass="89605">MKSPKISFRNLWKHRNASIVNLIGLTTAITSIIFILIWIHHELSFDKHNDNYENIFMVASEWKYSDGKSDFIMETPMPLGPYLKENIPEVIQSTRFEKQFGGRFLEVEGKKFLEQGFAIEPSFFEVFTVDMKVGEAGAIATHPNSILISQRLADKFFGNTDPLNKSISFFVDTDEKREYNIYGVYETIQDNSSLQFDFLIPNSLNEPNNWFAFGESTFVLLPDGVDQINFEEKISQFYDYENLGFDIEWYLHPLKDMHFHSDFQQFVYHPGSIQYVYIFSIAAIFIFIIAVLNFSSFVSVWIANRQKETGLKKILGASKYEIVVSILTEPFILVLISLLGSFLLFNSFRSLFSQFSENPNIGFHQNGFIISALIGMGLLIAIIVGIFSFGLIVNFSRSNEFRLKKLAIGRGFKRFLIVFQFTLALVLMSSTFLIYKQLTFIFNKDLGYTKENVIHVPLKGKMGENYSIIKEQLLTNSKIENITNTSPMIKSGVETPGWTWEGIDKEDKHSIAIVRADADFINTFDLELLLGEDFSTETSNQNKVIINEEAAEIMGLGNPISKSVQLKDETYEVIGVVKNFHSRHFSHKIRPLMITYGTDTHDLYIHYKNDKDKAEIISLVKNEYQNYVAEFPFEYYFFSEEFTATYRDENKMLKLLSYFVAVAFLILSLGLYGLSKQMALSRTKEIGIRKINGAKISEIMVLLNRDFVKWVCIAFGMAVPISYYLMYAWLENFAYKTAISWWIFAATGLLAMVVALLTISWQSWRAATRNPIYVLRYE</sequence>
<dbReference type="STRING" id="1073327.SAMN04488108_2297"/>
<feature type="domain" description="ABC3 transporter permease C-terminal" evidence="7">
    <location>
        <begin position="659"/>
        <end position="771"/>
    </location>
</feature>
<feature type="domain" description="MacB-like periplasmic core" evidence="8">
    <location>
        <begin position="451"/>
        <end position="580"/>
    </location>
</feature>
<evidence type="ECO:0000259" key="7">
    <source>
        <dbReference type="Pfam" id="PF02687"/>
    </source>
</evidence>
<gene>
    <name evidence="9" type="ORF">SAMN04488108_2297</name>
</gene>
<dbReference type="Pfam" id="PF12704">
    <property type="entry name" value="MacB_PCD"/>
    <property type="match status" value="2"/>
</dbReference>
<dbReference type="PANTHER" id="PTHR30572:SF18">
    <property type="entry name" value="ABC-TYPE MACROLIDE FAMILY EXPORT SYSTEM PERMEASE COMPONENT 2"/>
    <property type="match status" value="1"/>
</dbReference>
<evidence type="ECO:0000256" key="2">
    <source>
        <dbReference type="ARBA" id="ARBA00022475"/>
    </source>
</evidence>
<evidence type="ECO:0000256" key="5">
    <source>
        <dbReference type="ARBA" id="ARBA00023136"/>
    </source>
</evidence>
<keyword evidence="5 6" id="KW-0472">Membrane</keyword>
<proteinExistence type="predicted"/>
<keyword evidence="10" id="KW-1185">Reference proteome</keyword>
<organism evidence="9 10">
    <name type="scientific">Algoriphagus zhangzhouensis</name>
    <dbReference type="NCBI Taxonomy" id="1073327"/>
    <lineage>
        <taxon>Bacteria</taxon>
        <taxon>Pseudomonadati</taxon>
        <taxon>Bacteroidota</taxon>
        <taxon>Cytophagia</taxon>
        <taxon>Cytophagales</taxon>
        <taxon>Cyclobacteriaceae</taxon>
        <taxon>Algoriphagus</taxon>
    </lineage>
</organism>
<evidence type="ECO:0000313" key="10">
    <source>
        <dbReference type="Proteomes" id="UP000184609"/>
    </source>
</evidence>
<dbReference type="InterPro" id="IPR050250">
    <property type="entry name" value="Macrolide_Exporter_MacB"/>
</dbReference>
<dbReference type="PANTHER" id="PTHR30572">
    <property type="entry name" value="MEMBRANE COMPONENT OF TRANSPORTER-RELATED"/>
    <property type="match status" value="1"/>
</dbReference>